<organism evidence="8 9">
    <name type="scientific">Chrysochromulina tobinii</name>
    <dbReference type="NCBI Taxonomy" id="1460289"/>
    <lineage>
        <taxon>Eukaryota</taxon>
        <taxon>Haptista</taxon>
        <taxon>Haptophyta</taxon>
        <taxon>Prymnesiophyceae</taxon>
        <taxon>Prymnesiales</taxon>
        <taxon>Chrysochromulinaceae</taxon>
        <taxon>Chrysochromulina</taxon>
    </lineage>
</organism>
<comment type="caution">
    <text evidence="8">The sequence shown here is derived from an EMBL/GenBank/DDBJ whole genome shotgun (WGS) entry which is preliminary data.</text>
</comment>
<evidence type="ECO:0000313" key="8">
    <source>
        <dbReference type="EMBL" id="KOO28898.1"/>
    </source>
</evidence>
<proteinExistence type="inferred from homology"/>
<comment type="similarity">
    <text evidence="4">Belongs to the 5'-3' exonuclease family.</text>
</comment>
<dbReference type="OrthoDB" id="372487at2759"/>
<feature type="domain" description="Xrn1 helical" evidence="7">
    <location>
        <begin position="251"/>
        <end position="341"/>
    </location>
</feature>
<dbReference type="Proteomes" id="UP000037460">
    <property type="component" value="Unassembled WGS sequence"/>
</dbReference>
<dbReference type="InterPro" id="IPR041412">
    <property type="entry name" value="Xrn1_helical"/>
</dbReference>
<dbReference type="GO" id="GO:0004534">
    <property type="term" value="F:5'-3' RNA exonuclease activity"/>
    <property type="evidence" value="ECO:0007669"/>
    <property type="project" value="TreeGrafter"/>
</dbReference>
<sequence length="371" mass="41609">MGVPNLYRWLSERYPLINRPVDETMPMPEIDNLYLDANGILHNATHGDAGESIGGRDGDMYIRMCSKIDSLVQLARPRRLLYIAIDGVAPRAKMNQQRQRRYRTARDRQFDSNCITPGTAFMSEVAAQLRYFIRYKIEHDALWRGLRIVLSGADCPGEGEHKIAQHIRSARERSRRHCIYGLDADLIMLALATHAPAVVILREKVVFRGRKSASSKAVSLRATGEYVLLHSDLLRRYLDLELRTLLLPFDFSLDRILNDLLLLSFLVGNDFLPHSPALAIEEDGLDRLFGSYKKLLPNLGGYLLEGVEIVPKRLQRLLADVAAVELEFLQAEGDPHEATHAKRPKPNDSPNTAPDATAPKDSDAAVLAAVT</sequence>
<dbReference type="Pfam" id="PF03159">
    <property type="entry name" value="XRN_N"/>
    <property type="match status" value="1"/>
</dbReference>
<dbReference type="InterPro" id="IPR004859">
    <property type="entry name" value="Xrn1_N"/>
</dbReference>
<gene>
    <name evidence="8" type="ORF">Ctob_006206</name>
</gene>
<dbReference type="CDD" id="cd18673">
    <property type="entry name" value="PIN_XRN1-2-like"/>
    <property type="match status" value="1"/>
</dbReference>
<dbReference type="EMBL" id="JWZX01002496">
    <property type="protein sequence ID" value="KOO28898.1"/>
    <property type="molecule type" value="Genomic_DNA"/>
</dbReference>
<keyword evidence="9" id="KW-1185">Reference proteome</keyword>
<dbReference type="PANTHER" id="PTHR12341">
    <property type="entry name" value="5'-&gt;3' EXORIBONUCLEASE"/>
    <property type="match status" value="1"/>
</dbReference>
<dbReference type="AlphaFoldDB" id="A0A0M0JRM3"/>
<dbReference type="Gene3D" id="3.40.50.12390">
    <property type="match status" value="2"/>
</dbReference>
<keyword evidence="3 8" id="KW-0269">Exonuclease</keyword>
<dbReference type="GO" id="GO:0005634">
    <property type="term" value="C:nucleus"/>
    <property type="evidence" value="ECO:0007669"/>
    <property type="project" value="TreeGrafter"/>
</dbReference>
<evidence type="ECO:0000259" key="7">
    <source>
        <dbReference type="Pfam" id="PF17846"/>
    </source>
</evidence>
<evidence type="ECO:0000256" key="3">
    <source>
        <dbReference type="ARBA" id="ARBA00022839"/>
    </source>
</evidence>
<dbReference type="PANTHER" id="PTHR12341:SF7">
    <property type="entry name" value="5'-3' EXORIBONUCLEASE 1"/>
    <property type="match status" value="1"/>
</dbReference>
<dbReference type="InterPro" id="IPR027073">
    <property type="entry name" value="5_3_exoribonuclease"/>
</dbReference>
<name>A0A0M0JRM3_9EUKA</name>
<dbReference type="GO" id="GO:0003723">
    <property type="term" value="F:RNA binding"/>
    <property type="evidence" value="ECO:0007669"/>
    <property type="project" value="TreeGrafter"/>
</dbReference>
<feature type="region of interest" description="Disordered" evidence="5">
    <location>
        <begin position="333"/>
        <end position="371"/>
    </location>
</feature>
<evidence type="ECO:0000256" key="4">
    <source>
        <dbReference type="ARBA" id="ARBA00038299"/>
    </source>
</evidence>
<feature type="non-terminal residue" evidence="8">
    <location>
        <position position="371"/>
    </location>
</feature>
<evidence type="ECO:0000259" key="6">
    <source>
        <dbReference type="Pfam" id="PF03159"/>
    </source>
</evidence>
<protein>
    <submittedName>
        <fullName evidence="8">Single-stranded RNA 5-3 exonuclease</fullName>
    </submittedName>
</protein>
<keyword evidence="2" id="KW-0378">Hydrolase</keyword>
<evidence type="ECO:0000313" key="9">
    <source>
        <dbReference type="Proteomes" id="UP000037460"/>
    </source>
</evidence>
<dbReference type="Pfam" id="PF17846">
    <property type="entry name" value="XRN_M"/>
    <property type="match status" value="1"/>
</dbReference>
<feature type="domain" description="Xrn1 N-terminal" evidence="6">
    <location>
        <begin position="107"/>
        <end position="204"/>
    </location>
</feature>
<evidence type="ECO:0000256" key="5">
    <source>
        <dbReference type="SAM" id="MobiDB-lite"/>
    </source>
</evidence>
<accession>A0A0M0JRM3</accession>
<reference evidence="9" key="1">
    <citation type="journal article" date="2015" name="PLoS Genet.">
        <title>Genome Sequence and Transcriptome Analyses of Chrysochromulina tobin: Metabolic Tools for Enhanced Algal Fitness in the Prominent Order Prymnesiales (Haptophyceae).</title>
        <authorList>
            <person name="Hovde B.T."/>
            <person name="Deodato C.R."/>
            <person name="Hunsperger H.M."/>
            <person name="Ryken S.A."/>
            <person name="Yost W."/>
            <person name="Jha R.K."/>
            <person name="Patterson J."/>
            <person name="Monnat R.J. Jr."/>
            <person name="Barlow S.B."/>
            <person name="Starkenburg S.R."/>
            <person name="Cattolico R.A."/>
        </authorList>
    </citation>
    <scope>NUCLEOTIDE SEQUENCE</scope>
    <source>
        <strain evidence="9">CCMP291</strain>
    </source>
</reference>
<dbReference type="GO" id="GO:0000956">
    <property type="term" value="P:nuclear-transcribed mRNA catabolic process"/>
    <property type="evidence" value="ECO:0007669"/>
    <property type="project" value="TreeGrafter"/>
</dbReference>
<evidence type="ECO:0000256" key="2">
    <source>
        <dbReference type="ARBA" id="ARBA00022801"/>
    </source>
</evidence>
<evidence type="ECO:0000256" key="1">
    <source>
        <dbReference type="ARBA" id="ARBA00022722"/>
    </source>
</evidence>
<keyword evidence="1" id="KW-0540">Nuclease</keyword>